<evidence type="ECO:0000256" key="9">
    <source>
        <dbReference type="ARBA" id="ARBA00023242"/>
    </source>
</evidence>
<protein>
    <recommendedName>
        <fullName evidence="3">Multicilin</fullName>
    </recommendedName>
    <alternativeName>
        <fullName evidence="11">Multiciliate differentiation and DNA synthesis-associated cell cycle protein</fullName>
    </alternativeName>
    <alternativeName>
        <fullName evidence="12">Protein Idas</fullName>
    </alternativeName>
</protein>
<dbReference type="Gene3D" id="1.20.5.1180">
    <property type="entry name" value="Geminin coiled-coil domain"/>
    <property type="match status" value="1"/>
</dbReference>
<evidence type="ECO:0000256" key="5">
    <source>
        <dbReference type="ARBA" id="ARBA00023015"/>
    </source>
</evidence>
<gene>
    <name evidence="14" type="primary">mcidas</name>
    <name evidence="14" type="ORF">AOXY_G2120</name>
</gene>
<name>A0AAD8LTY2_ACIOX</name>
<accession>A0AAD8LTY2</accession>
<proteinExistence type="inferred from homology"/>
<evidence type="ECO:0000256" key="7">
    <source>
        <dbReference type="ARBA" id="ARBA00023159"/>
    </source>
</evidence>
<dbReference type="SUPFAM" id="SSF111469">
    <property type="entry name" value="Geminin coiled-coil domain"/>
    <property type="match status" value="1"/>
</dbReference>
<dbReference type="PANTHER" id="PTHR13372:SF3">
    <property type="entry name" value="MULTICILIN"/>
    <property type="match status" value="1"/>
</dbReference>
<comment type="similarity">
    <text evidence="2">Belongs to the geminin family.</text>
</comment>
<dbReference type="EMBL" id="JAGXEW010000002">
    <property type="protein sequence ID" value="KAK1174597.1"/>
    <property type="molecule type" value="Genomic_DNA"/>
</dbReference>
<dbReference type="GO" id="GO:0005634">
    <property type="term" value="C:nucleus"/>
    <property type="evidence" value="ECO:0007669"/>
    <property type="project" value="UniProtKB-SubCell"/>
</dbReference>
<keyword evidence="7" id="KW-0010">Activator</keyword>
<keyword evidence="5" id="KW-0805">Transcription regulation</keyword>
<dbReference type="CDD" id="cd22590">
    <property type="entry name" value="McIdas_CC"/>
    <property type="match status" value="1"/>
</dbReference>
<evidence type="ECO:0000313" key="15">
    <source>
        <dbReference type="Proteomes" id="UP001230051"/>
    </source>
</evidence>
<sequence length="312" mass="35267">MAVRTCYMQFPSWGFEFQNARLPDTSDFDLQDFRDAVDNFIPDHPALMQPCLGGIDMQMSSCDVSDFEACITSPIPAPQDHLLHRNMSYTSPTHVHHDNVQPLAEQYWMDMADHNQKALGDALVVNNQLHVTLNRKQEEIASLQERNVKLKELANQAKHLASVLDKLITQSKNTNETTVEDFPPKTGMKRQRLEDLYEPVPDSKAVDDMLRDITVTCHAALQRNAKHPKLQHEMGNATQSTETINMYGAFNGLQTCTTRSSVSLSGSDMDDGMFFRTSIRDHCTIKTLAFPQGNAFTTKKPCGGYKFRWVPN</sequence>
<evidence type="ECO:0000256" key="13">
    <source>
        <dbReference type="SAM" id="Coils"/>
    </source>
</evidence>
<evidence type="ECO:0000256" key="11">
    <source>
        <dbReference type="ARBA" id="ARBA00031136"/>
    </source>
</evidence>
<keyword evidence="15" id="KW-1185">Reference proteome</keyword>
<keyword evidence="8" id="KW-0804">Transcription</keyword>
<keyword evidence="6 13" id="KW-0175">Coiled coil</keyword>
<organism evidence="14 15">
    <name type="scientific">Acipenser oxyrinchus oxyrinchus</name>
    <dbReference type="NCBI Taxonomy" id="40147"/>
    <lineage>
        <taxon>Eukaryota</taxon>
        <taxon>Metazoa</taxon>
        <taxon>Chordata</taxon>
        <taxon>Craniata</taxon>
        <taxon>Vertebrata</taxon>
        <taxon>Euteleostomi</taxon>
        <taxon>Actinopterygii</taxon>
        <taxon>Chondrostei</taxon>
        <taxon>Acipenseriformes</taxon>
        <taxon>Acipenseridae</taxon>
        <taxon>Acipenser</taxon>
    </lineage>
</organism>
<evidence type="ECO:0000256" key="8">
    <source>
        <dbReference type="ARBA" id="ARBA00023163"/>
    </source>
</evidence>
<dbReference type="PANTHER" id="PTHR13372">
    <property type="entry name" value="GEMININ"/>
    <property type="match status" value="1"/>
</dbReference>
<dbReference type="GO" id="GO:0045786">
    <property type="term" value="P:negative regulation of cell cycle"/>
    <property type="evidence" value="ECO:0007669"/>
    <property type="project" value="TreeGrafter"/>
</dbReference>
<evidence type="ECO:0000256" key="1">
    <source>
        <dbReference type="ARBA" id="ARBA00004123"/>
    </source>
</evidence>
<comment type="subcellular location">
    <subcellularLocation>
        <location evidence="1">Nucleus</location>
    </subcellularLocation>
</comment>
<dbReference type="Proteomes" id="UP001230051">
    <property type="component" value="Unassembled WGS sequence"/>
</dbReference>
<dbReference type="Pfam" id="PF07412">
    <property type="entry name" value="Geminin"/>
    <property type="match status" value="1"/>
</dbReference>
<evidence type="ECO:0000256" key="2">
    <source>
        <dbReference type="ARBA" id="ARBA00007979"/>
    </source>
</evidence>
<dbReference type="AlphaFoldDB" id="A0AAD8LTY2"/>
<evidence type="ECO:0000256" key="3">
    <source>
        <dbReference type="ARBA" id="ARBA00018222"/>
    </source>
</evidence>
<dbReference type="GO" id="GO:0030030">
    <property type="term" value="P:cell projection organization"/>
    <property type="evidence" value="ECO:0007669"/>
    <property type="project" value="UniProtKB-KW"/>
</dbReference>
<dbReference type="GO" id="GO:0008156">
    <property type="term" value="P:negative regulation of DNA replication"/>
    <property type="evidence" value="ECO:0007669"/>
    <property type="project" value="TreeGrafter"/>
</dbReference>
<keyword evidence="9" id="KW-0539">Nucleus</keyword>
<reference evidence="14" key="1">
    <citation type="submission" date="2022-02" db="EMBL/GenBank/DDBJ databases">
        <title>Atlantic sturgeon de novo genome assembly.</title>
        <authorList>
            <person name="Stock M."/>
            <person name="Klopp C."/>
            <person name="Guiguen Y."/>
            <person name="Cabau C."/>
            <person name="Parinello H."/>
            <person name="Santidrian Yebra-Pimentel E."/>
            <person name="Kuhl H."/>
            <person name="Dirks R.P."/>
            <person name="Guessner J."/>
            <person name="Wuertz S."/>
            <person name="Du K."/>
            <person name="Schartl M."/>
        </authorList>
    </citation>
    <scope>NUCLEOTIDE SEQUENCE</scope>
    <source>
        <strain evidence="14">STURGEONOMICS-FGT-2020</strain>
        <tissue evidence="14">Whole blood</tissue>
    </source>
</reference>
<keyword evidence="4" id="KW-0970">Cilium biogenesis/degradation</keyword>
<comment type="caution">
    <text evidence="14">The sequence shown here is derived from an EMBL/GenBank/DDBJ whole genome shotgun (WGS) entry which is preliminary data.</text>
</comment>
<evidence type="ECO:0000256" key="10">
    <source>
        <dbReference type="ARBA" id="ARBA00023306"/>
    </source>
</evidence>
<evidence type="ECO:0000256" key="6">
    <source>
        <dbReference type="ARBA" id="ARBA00023054"/>
    </source>
</evidence>
<dbReference type="InterPro" id="IPR022786">
    <property type="entry name" value="Geminin/Multicilin"/>
</dbReference>
<evidence type="ECO:0000313" key="14">
    <source>
        <dbReference type="EMBL" id="KAK1174597.1"/>
    </source>
</evidence>
<keyword evidence="10" id="KW-0131">Cell cycle</keyword>
<evidence type="ECO:0000256" key="12">
    <source>
        <dbReference type="ARBA" id="ARBA00033197"/>
    </source>
</evidence>
<feature type="coiled-coil region" evidence="13">
    <location>
        <begin position="126"/>
        <end position="170"/>
    </location>
</feature>
<evidence type="ECO:0000256" key="4">
    <source>
        <dbReference type="ARBA" id="ARBA00022794"/>
    </source>
</evidence>